<keyword evidence="2" id="KW-1185">Reference proteome</keyword>
<dbReference type="Gene3D" id="3.80.10.10">
    <property type="entry name" value="Ribonuclease Inhibitor"/>
    <property type="match status" value="1"/>
</dbReference>
<feature type="non-terminal residue" evidence="1">
    <location>
        <position position="178"/>
    </location>
</feature>
<accession>A0A138ZZG9</accession>
<dbReference type="Proteomes" id="UP000070544">
    <property type="component" value="Unassembled WGS sequence"/>
</dbReference>
<proteinExistence type="predicted"/>
<name>A0A138ZZG9_GONPJ</name>
<evidence type="ECO:0008006" key="3">
    <source>
        <dbReference type="Google" id="ProtNLM"/>
    </source>
</evidence>
<gene>
    <name evidence="1" type="ORF">M427DRAFT_63255</name>
</gene>
<dbReference type="AlphaFoldDB" id="A0A138ZZG9"/>
<reference evidence="1 2" key="1">
    <citation type="journal article" date="2015" name="Genome Biol. Evol.">
        <title>Phylogenomic analyses indicate that early fungi evolved digesting cell walls of algal ancestors of land plants.</title>
        <authorList>
            <person name="Chang Y."/>
            <person name="Wang S."/>
            <person name="Sekimoto S."/>
            <person name="Aerts A.L."/>
            <person name="Choi C."/>
            <person name="Clum A."/>
            <person name="LaButti K.M."/>
            <person name="Lindquist E.A."/>
            <person name="Yee Ngan C."/>
            <person name="Ohm R.A."/>
            <person name="Salamov A.A."/>
            <person name="Grigoriev I.V."/>
            <person name="Spatafora J.W."/>
            <person name="Berbee M.L."/>
        </authorList>
    </citation>
    <scope>NUCLEOTIDE SEQUENCE [LARGE SCALE GENOMIC DNA]</scope>
    <source>
        <strain evidence="1 2">JEL478</strain>
    </source>
</reference>
<evidence type="ECO:0000313" key="1">
    <source>
        <dbReference type="EMBL" id="KXS09890.1"/>
    </source>
</evidence>
<protein>
    <recommendedName>
        <fullName evidence="3">RNI-like protein</fullName>
    </recommendedName>
</protein>
<evidence type="ECO:0000313" key="2">
    <source>
        <dbReference type="Proteomes" id="UP000070544"/>
    </source>
</evidence>
<organism evidence="1 2">
    <name type="scientific">Gonapodya prolifera (strain JEL478)</name>
    <name type="common">Monoblepharis prolifera</name>
    <dbReference type="NCBI Taxonomy" id="1344416"/>
    <lineage>
        <taxon>Eukaryota</taxon>
        <taxon>Fungi</taxon>
        <taxon>Fungi incertae sedis</taxon>
        <taxon>Chytridiomycota</taxon>
        <taxon>Chytridiomycota incertae sedis</taxon>
        <taxon>Monoblepharidomycetes</taxon>
        <taxon>Monoblepharidales</taxon>
        <taxon>Gonapodyaceae</taxon>
        <taxon>Gonapodya</taxon>
    </lineage>
</organism>
<dbReference type="SUPFAM" id="SSF52047">
    <property type="entry name" value="RNI-like"/>
    <property type="match status" value="1"/>
</dbReference>
<dbReference type="EMBL" id="KQ965844">
    <property type="protein sequence ID" value="KXS09890.1"/>
    <property type="molecule type" value="Genomic_DNA"/>
</dbReference>
<sequence length="178" mass="20293">MPRLARAKIQGLLPLMAAEILCGAPALENFEVSDLHTTGSRQPFLDALKSHPNIRHLSMSRCENSAWDHLPAMQALESFVAVNPTPTLMRAILHCLKLQRLQFLDYEVREQIVNELLRRLPRLEYVEISRFRGQPDAVDISLANAHECLNTIVLWDSERNRQLYGALKYQLPNVSVVL</sequence>
<dbReference type="InterPro" id="IPR032675">
    <property type="entry name" value="LRR_dom_sf"/>
</dbReference>